<organism evidence="1 2">
    <name type="scientific">Funneliformis mosseae</name>
    <name type="common">Endomycorrhizal fungus</name>
    <name type="synonym">Glomus mosseae</name>
    <dbReference type="NCBI Taxonomy" id="27381"/>
    <lineage>
        <taxon>Eukaryota</taxon>
        <taxon>Fungi</taxon>
        <taxon>Fungi incertae sedis</taxon>
        <taxon>Mucoromycota</taxon>
        <taxon>Glomeromycotina</taxon>
        <taxon>Glomeromycetes</taxon>
        <taxon>Glomerales</taxon>
        <taxon>Glomeraceae</taxon>
        <taxon>Funneliformis</taxon>
    </lineage>
</organism>
<comment type="caution">
    <text evidence="1">The sequence shown here is derived from an EMBL/GenBank/DDBJ whole genome shotgun (WGS) entry which is preliminary data.</text>
</comment>
<evidence type="ECO:0000313" key="1">
    <source>
        <dbReference type="EMBL" id="CAG8720377.1"/>
    </source>
</evidence>
<sequence>DYEINNDDDNKLTDSLELISELTFNSWNEFRSWINRFALKEDFNYKIRTSEKVKDVIQKAAYEYAKSGSYTS</sequence>
<dbReference type="AlphaFoldDB" id="A0A9N9I5M3"/>
<keyword evidence="2" id="KW-1185">Reference proteome</keyword>
<dbReference type="Proteomes" id="UP000789375">
    <property type="component" value="Unassembled WGS sequence"/>
</dbReference>
<evidence type="ECO:0000313" key="2">
    <source>
        <dbReference type="Proteomes" id="UP000789375"/>
    </source>
</evidence>
<accession>A0A9N9I5M3</accession>
<proteinExistence type="predicted"/>
<protein>
    <submittedName>
        <fullName evidence="1">14082_t:CDS:1</fullName>
    </submittedName>
</protein>
<reference evidence="1" key="1">
    <citation type="submission" date="2021-06" db="EMBL/GenBank/DDBJ databases">
        <authorList>
            <person name="Kallberg Y."/>
            <person name="Tangrot J."/>
            <person name="Rosling A."/>
        </authorList>
    </citation>
    <scope>NUCLEOTIDE SEQUENCE</scope>
    <source>
        <strain evidence="1">87-6 pot B 2015</strain>
    </source>
</reference>
<gene>
    <name evidence="1" type="ORF">FMOSSE_LOCUS14944</name>
</gene>
<dbReference type="EMBL" id="CAJVPP010013287">
    <property type="protein sequence ID" value="CAG8720377.1"/>
    <property type="molecule type" value="Genomic_DNA"/>
</dbReference>
<name>A0A9N9I5M3_FUNMO</name>
<feature type="non-terminal residue" evidence="1">
    <location>
        <position position="1"/>
    </location>
</feature>